<keyword evidence="2" id="KW-0472">Membrane</keyword>
<evidence type="ECO:0000256" key="2">
    <source>
        <dbReference type="SAM" id="Phobius"/>
    </source>
</evidence>
<feature type="transmembrane region" description="Helical" evidence="2">
    <location>
        <begin position="282"/>
        <end position="300"/>
    </location>
</feature>
<gene>
    <name evidence="3" type="ORF">QBC35DRAFT_379576</name>
</gene>
<accession>A0AAN7AJR8</accession>
<keyword evidence="4" id="KW-1185">Reference proteome</keyword>
<feature type="transmembrane region" description="Helical" evidence="2">
    <location>
        <begin position="161"/>
        <end position="178"/>
    </location>
</feature>
<comment type="caution">
    <text evidence="3">The sequence shown here is derived from an EMBL/GenBank/DDBJ whole genome shotgun (WGS) entry which is preliminary data.</text>
</comment>
<sequence>MDTFIPGLTQKPFPGISLSAGGLLALADLKTISQRTALTGGASWLDTLLLAPGLHYQQAEGGSLAIAGMVDENGGHPVNLRLNNTATAKYIESVAKPGETVTLDIEGYKLERSATGLNATAWLEHKGARLGWASHILYLMGPLLTCSALVFIIVFKDWWCLANVIALMISRFLNVWVIKQRTIPRNRIDDSGRHRSFSSSSSSSGRSWSRSLSRGAEYIANYVVSLGDGRTVVRLRGSVRDLRAVTQVTWLRSKTHVEGYIEAFAKLIVYMVASLSGNMTQVGNLVLMVLLLVSAGLLALSNHKAKRFMVNGRAAVVHPAANKKNDNENKAAASSSESLPEQRGRRQEGTVATAAALSRTGSTDRGSSTSGSVSSDGRTLVGNGADLAERGQAGELRIKWQDQQKPR</sequence>
<evidence type="ECO:0000313" key="4">
    <source>
        <dbReference type="Proteomes" id="UP001302126"/>
    </source>
</evidence>
<dbReference type="Proteomes" id="UP001302126">
    <property type="component" value="Unassembled WGS sequence"/>
</dbReference>
<evidence type="ECO:0000256" key="1">
    <source>
        <dbReference type="SAM" id="MobiDB-lite"/>
    </source>
</evidence>
<feature type="transmembrane region" description="Helical" evidence="2">
    <location>
        <begin position="136"/>
        <end position="155"/>
    </location>
</feature>
<dbReference type="EMBL" id="MU864372">
    <property type="protein sequence ID" value="KAK4189758.1"/>
    <property type="molecule type" value="Genomic_DNA"/>
</dbReference>
<dbReference type="AlphaFoldDB" id="A0AAN7AJR8"/>
<name>A0AAN7AJR8_9PEZI</name>
<keyword evidence="2" id="KW-1133">Transmembrane helix</keyword>
<proteinExistence type="predicted"/>
<feature type="compositionally biased region" description="Basic and acidic residues" evidence="1">
    <location>
        <begin position="396"/>
        <end position="407"/>
    </location>
</feature>
<reference evidence="3" key="1">
    <citation type="journal article" date="2023" name="Mol. Phylogenet. Evol.">
        <title>Genome-scale phylogeny and comparative genomics of the fungal order Sordariales.</title>
        <authorList>
            <person name="Hensen N."/>
            <person name="Bonometti L."/>
            <person name="Westerberg I."/>
            <person name="Brannstrom I.O."/>
            <person name="Guillou S."/>
            <person name="Cros-Aarteil S."/>
            <person name="Calhoun S."/>
            <person name="Haridas S."/>
            <person name="Kuo A."/>
            <person name="Mondo S."/>
            <person name="Pangilinan J."/>
            <person name="Riley R."/>
            <person name="LaButti K."/>
            <person name="Andreopoulos B."/>
            <person name="Lipzen A."/>
            <person name="Chen C."/>
            <person name="Yan M."/>
            <person name="Daum C."/>
            <person name="Ng V."/>
            <person name="Clum A."/>
            <person name="Steindorff A."/>
            <person name="Ohm R.A."/>
            <person name="Martin F."/>
            <person name="Silar P."/>
            <person name="Natvig D.O."/>
            <person name="Lalanne C."/>
            <person name="Gautier V."/>
            <person name="Ament-Velasquez S.L."/>
            <person name="Kruys A."/>
            <person name="Hutchinson M.I."/>
            <person name="Powell A.J."/>
            <person name="Barry K."/>
            <person name="Miller A.N."/>
            <person name="Grigoriev I.V."/>
            <person name="Debuchy R."/>
            <person name="Gladieux P."/>
            <person name="Hiltunen Thoren M."/>
            <person name="Johannesson H."/>
        </authorList>
    </citation>
    <scope>NUCLEOTIDE SEQUENCE</scope>
    <source>
        <strain evidence="3">PSN309</strain>
    </source>
</reference>
<keyword evidence="2" id="KW-0812">Transmembrane</keyword>
<evidence type="ECO:0000313" key="3">
    <source>
        <dbReference type="EMBL" id="KAK4189758.1"/>
    </source>
</evidence>
<protein>
    <submittedName>
        <fullName evidence="3">Uncharacterized protein</fullName>
    </submittedName>
</protein>
<reference evidence="3" key="2">
    <citation type="submission" date="2023-05" db="EMBL/GenBank/DDBJ databases">
        <authorList>
            <consortium name="Lawrence Berkeley National Laboratory"/>
            <person name="Steindorff A."/>
            <person name="Hensen N."/>
            <person name="Bonometti L."/>
            <person name="Westerberg I."/>
            <person name="Brannstrom I.O."/>
            <person name="Guillou S."/>
            <person name="Cros-Aarteil S."/>
            <person name="Calhoun S."/>
            <person name="Haridas S."/>
            <person name="Kuo A."/>
            <person name="Mondo S."/>
            <person name="Pangilinan J."/>
            <person name="Riley R."/>
            <person name="Labutti K."/>
            <person name="Andreopoulos B."/>
            <person name="Lipzen A."/>
            <person name="Chen C."/>
            <person name="Yanf M."/>
            <person name="Daum C."/>
            <person name="Ng V."/>
            <person name="Clum A."/>
            <person name="Ohm R."/>
            <person name="Martin F."/>
            <person name="Silar P."/>
            <person name="Natvig D."/>
            <person name="Lalanne C."/>
            <person name="Gautier V."/>
            <person name="Ament-Velasquez S.L."/>
            <person name="Kruys A."/>
            <person name="Hutchinson M.I."/>
            <person name="Powell A.J."/>
            <person name="Barry K."/>
            <person name="Miller A.N."/>
            <person name="Grigoriev I.V."/>
            <person name="Debuchy R."/>
            <person name="Gladieux P."/>
            <person name="Thoren M.H."/>
            <person name="Johannesson H."/>
        </authorList>
    </citation>
    <scope>NUCLEOTIDE SEQUENCE</scope>
    <source>
        <strain evidence="3">PSN309</strain>
    </source>
</reference>
<feature type="compositionally biased region" description="Low complexity" evidence="1">
    <location>
        <begin position="358"/>
        <end position="379"/>
    </location>
</feature>
<feature type="region of interest" description="Disordered" evidence="1">
    <location>
        <begin position="319"/>
        <end position="407"/>
    </location>
</feature>
<organism evidence="3 4">
    <name type="scientific">Podospora australis</name>
    <dbReference type="NCBI Taxonomy" id="1536484"/>
    <lineage>
        <taxon>Eukaryota</taxon>
        <taxon>Fungi</taxon>
        <taxon>Dikarya</taxon>
        <taxon>Ascomycota</taxon>
        <taxon>Pezizomycotina</taxon>
        <taxon>Sordariomycetes</taxon>
        <taxon>Sordariomycetidae</taxon>
        <taxon>Sordariales</taxon>
        <taxon>Podosporaceae</taxon>
        <taxon>Podospora</taxon>
    </lineage>
</organism>